<dbReference type="SUPFAM" id="SSF52540">
    <property type="entry name" value="P-loop containing nucleoside triphosphate hydrolases"/>
    <property type="match status" value="1"/>
</dbReference>
<dbReference type="GO" id="GO:0005524">
    <property type="term" value="F:ATP binding"/>
    <property type="evidence" value="ECO:0007669"/>
    <property type="project" value="UniProtKB-KW"/>
</dbReference>
<protein>
    <submittedName>
        <fullName evidence="3">Cell division protein ZapE</fullName>
    </submittedName>
</protein>
<dbReference type="Gene3D" id="3.40.50.300">
    <property type="entry name" value="P-loop containing nucleotide triphosphate hydrolases"/>
    <property type="match status" value="1"/>
</dbReference>
<evidence type="ECO:0000256" key="2">
    <source>
        <dbReference type="ARBA" id="ARBA00022840"/>
    </source>
</evidence>
<dbReference type="GO" id="GO:0051301">
    <property type="term" value="P:cell division"/>
    <property type="evidence" value="ECO:0007669"/>
    <property type="project" value="UniProtKB-KW"/>
</dbReference>
<keyword evidence="2" id="KW-0067">ATP-binding</keyword>
<dbReference type="GO" id="GO:0016887">
    <property type="term" value="F:ATP hydrolysis activity"/>
    <property type="evidence" value="ECO:0007669"/>
    <property type="project" value="InterPro"/>
</dbReference>
<dbReference type="InterPro" id="IPR027417">
    <property type="entry name" value="P-loop_NTPase"/>
</dbReference>
<keyword evidence="3" id="KW-0132">Cell division</keyword>
<dbReference type="GO" id="GO:0005737">
    <property type="term" value="C:cytoplasm"/>
    <property type="evidence" value="ECO:0007669"/>
    <property type="project" value="TreeGrafter"/>
</dbReference>
<dbReference type="PANTHER" id="PTHR12169:SF6">
    <property type="entry name" value="AFG1-LIKE ATPASE"/>
    <property type="match status" value="1"/>
</dbReference>
<accession>A0A318N0A4</accession>
<evidence type="ECO:0000256" key="1">
    <source>
        <dbReference type="ARBA" id="ARBA00022741"/>
    </source>
</evidence>
<dbReference type="Pfam" id="PF03969">
    <property type="entry name" value="AFG1_ATPase"/>
    <property type="match status" value="1"/>
</dbReference>
<sequence>MSRLNVLYAQKVKNGELKPDKAQEQIADRLDHLCVELSDYVPEQTNVGGLLNSFKKLWKKPIVKPKGIYLVGPVGRGKSMLMDLFYSQAPVEKKMRTHFHVFMQEVHKKFHTLEIQYPKGEDPIPKLAEEIVEKTWLLCFDEFQVNDIADAMILGRLFEYLFKLGVIIVATSNVHIRDLFQNRPGADAFKPFIALLSQNMIELELCSAHDYRLGRKEIETKWLIGCNPENHAVLDKVFLQESGGKEGEKTILTVMGRQFTIPCAAGKVARFQFEQLCDAALGAGDYLVLAQKYEVLIIDNIPIFNPENMNVIERFTTLIDVLYERHTILYVSAETDWEHIYPEENRAAFFERTVSRLYEMQSLDWTK</sequence>
<proteinExistence type="predicted"/>
<dbReference type="AlphaFoldDB" id="A0A318N0A4"/>
<dbReference type="InterPro" id="IPR005654">
    <property type="entry name" value="ATPase_AFG1-like"/>
</dbReference>
<evidence type="ECO:0000313" key="3">
    <source>
        <dbReference type="EMBL" id="PXZ00157.1"/>
    </source>
</evidence>
<keyword evidence="1" id="KW-0547">Nucleotide-binding</keyword>
<keyword evidence="3" id="KW-0131">Cell cycle</keyword>
<dbReference type="EMBL" id="QGLT01000003">
    <property type="protein sequence ID" value="PXZ00157.1"/>
    <property type="molecule type" value="Genomic_DNA"/>
</dbReference>
<dbReference type="RefSeq" id="WP_110439080.1">
    <property type="nucleotide sequence ID" value="NZ_CP046393.1"/>
</dbReference>
<keyword evidence="4" id="KW-1185">Reference proteome</keyword>
<name>A0A318N0A4_9PROT</name>
<dbReference type="NCBIfam" id="NF040713">
    <property type="entry name" value="ZapE"/>
    <property type="match status" value="1"/>
</dbReference>
<organism evidence="3 4">
    <name type="scientific">Commensalibacter melissae</name>
    <dbReference type="NCBI Taxonomy" id="2070537"/>
    <lineage>
        <taxon>Bacteria</taxon>
        <taxon>Pseudomonadati</taxon>
        <taxon>Pseudomonadota</taxon>
        <taxon>Alphaproteobacteria</taxon>
        <taxon>Acetobacterales</taxon>
        <taxon>Acetobacteraceae</taxon>
    </lineage>
</organism>
<dbReference type="PANTHER" id="PTHR12169">
    <property type="entry name" value="ATPASE N2B"/>
    <property type="match status" value="1"/>
</dbReference>
<gene>
    <name evidence="3" type="ORF">DK869_05830</name>
</gene>
<reference evidence="3 4" key="1">
    <citation type="submission" date="2018-05" db="EMBL/GenBank/DDBJ databases">
        <title>Reference genomes for bee gut microbiota database.</title>
        <authorList>
            <person name="Ellegaard K.M."/>
        </authorList>
    </citation>
    <scope>NUCLEOTIDE SEQUENCE [LARGE SCALE GENOMIC DNA]</scope>
    <source>
        <strain evidence="3 4">ESL0284</strain>
    </source>
</reference>
<dbReference type="OrthoDB" id="9774491at2"/>
<comment type="caution">
    <text evidence="3">The sequence shown here is derived from an EMBL/GenBank/DDBJ whole genome shotgun (WGS) entry which is preliminary data.</text>
</comment>
<dbReference type="Proteomes" id="UP000247565">
    <property type="component" value="Unassembled WGS sequence"/>
</dbReference>
<evidence type="ECO:0000313" key="4">
    <source>
        <dbReference type="Proteomes" id="UP000247565"/>
    </source>
</evidence>